<dbReference type="Proteomes" id="UP001302716">
    <property type="component" value="Chromosome"/>
</dbReference>
<proteinExistence type="predicted"/>
<protein>
    <recommendedName>
        <fullName evidence="3">Bacterial EndoU nuclease domain-containing protein</fullName>
    </recommendedName>
</protein>
<organism evidence="1 2">
    <name type="scientific">Xanthomonas hydrangeae</name>
    <dbReference type="NCBI Taxonomy" id="2775159"/>
    <lineage>
        <taxon>Bacteria</taxon>
        <taxon>Pseudomonadati</taxon>
        <taxon>Pseudomonadota</taxon>
        <taxon>Gammaproteobacteria</taxon>
        <taxon>Lysobacterales</taxon>
        <taxon>Lysobacteraceae</taxon>
        <taxon>Xanthomonas</taxon>
    </lineage>
</organism>
<evidence type="ECO:0008006" key="3">
    <source>
        <dbReference type="Google" id="ProtNLM"/>
    </source>
</evidence>
<accession>A0AAU0BD18</accession>
<evidence type="ECO:0000313" key="2">
    <source>
        <dbReference type="Proteomes" id="UP001302716"/>
    </source>
</evidence>
<gene>
    <name evidence="1" type="ORF">NYR97_06105</name>
</gene>
<name>A0AAU0BD18_9XANT</name>
<dbReference type="EMBL" id="CP103836">
    <property type="protein sequence ID" value="WOB50953.1"/>
    <property type="molecule type" value="Genomic_DNA"/>
</dbReference>
<dbReference type="RefSeq" id="WP_316697099.1">
    <property type="nucleotide sequence ID" value="NZ_CP103836.1"/>
</dbReference>
<evidence type="ECO:0000313" key="1">
    <source>
        <dbReference type="EMBL" id="WOB50953.1"/>
    </source>
</evidence>
<reference evidence="1 2" key="1">
    <citation type="submission" date="2022-08" db="EMBL/GenBank/DDBJ databases">
        <title>Whole genome sequencing-based tracing of a 2022 introduction and outbreak of Xanthomonas hortorum pv. pelargonii.</title>
        <authorList>
            <person name="Iruegas-Bocardo F."/>
            <person name="Weisberg A.K."/>
            <person name="Riutta E.R."/>
            <person name="Kilday K."/>
            <person name="Bonkowski J.C."/>
            <person name="Creswell T."/>
            <person name="Daughtrey M.L."/>
            <person name="Rane K."/>
            <person name="Grunwald N.J."/>
            <person name="Chang J.H."/>
            <person name="Putnam M.L."/>
        </authorList>
    </citation>
    <scope>NUCLEOTIDE SEQUENCE [LARGE SCALE GENOMIC DNA]</scope>
    <source>
        <strain evidence="1 2">22-323</strain>
    </source>
</reference>
<keyword evidence="2" id="KW-1185">Reference proteome</keyword>
<sequence length="104" mass="11670">MIWWLHSRPFSRDDFQPERWSAGLAASQDGECVRGRMARNIIDTVVLPGSPRSYVEAVLGSPQDTEDNLASYDLGMCSGFGIDYDSLKIEYKAGKVVRAYHVQN</sequence>
<dbReference type="AlphaFoldDB" id="A0AAU0BD18"/>